<name>A0AA90PRP8_9HELI</name>
<dbReference type="SUPFAM" id="SSF53383">
    <property type="entry name" value="PLP-dependent transferases"/>
    <property type="match status" value="1"/>
</dbReference>
<keyword evidence="3 6" id="KW-0808">Transferase</keyword>
<comment type="cofactor">
    <cofactor evidence="1">
        <name>pyridoxal 5'-phosphate</name>
        <dbReference type="ChEBI" id="CHEBI:597326"/>
    </cofactor>
</comment>
<dbReference type="Pfam" id="PF00155">
    <property type="entry name" value="Aminotran_1_2"/>
    <property type="match status" value="1"/>
</dbReference>
<comment type="caution">
    <text evidence="6">The sequence shown here is derived from an EMBL/GenBank/DDBJ whole genome shotgun (WGS) entry which is preliminary data.</text>
</comment>
<dbReference type="NCBIfam" id="NF004494">
    <property type="entry name" value="PRK05839.1"/>
    <property type="match status" value="1"/>
</dbReference>
<keyword evidence="8" id="KW-1185">Reference proteome</keyword>
<organism evidence="6 7">
    <name type="scientific">Helicobacter cappadocius</name>
    <dbReference type="NCBI Taxonomy" id="3063998"/>
    <lineage>
        <taxon>Bacteria</taxon>
        <taxon>Pseudomonadati</taxon>
        <taxon>Campylobacterota</taxon>
        <taxon>Epsilonproteobacteria</taxon>
        <taxon>Campylobacterales</taxon>
        <taxon>Helicobacteraceae</taxon>
        <taxon>Helicobacter</taxon>
    </lineage>
</organism>
<dbReference type="PANTHER" id="PTHR42832:SF3">
    <property type="entry name" value="L-GLUTAMINE--4-(METHYLSULFANYL)-2-OXOBUTANOATE AMINOTRANSFERASE"/>
    <property type="match status" value="1"/>
</dbReference>
<dbReference type="EC" id="2.6.1.17" evidence="6"/>
<dbReference type="Proteomes" id="UP001177258">
    <property type="component" value="Unassembled WGS sequence"/>
</dbReference>
<dbReference type="EMBL" id="JAUYZK010000004">
    <property type="protein sequence ID" value="MDP2538842.1"/>
    <property type="molecule type" value="Genomic_DNA"/>
</dbReference>
<dbReference type="Proteomes" id="UP001240777">
    <property type="component" value="Unassembled WGS sequence"/>
</dbReference>
<accession>A0AA90PRP8</accession>
<dbReference type="Gene3D" id="3.90.1150.10">
    <property type="entry name" value="Aspartate Aminotransferase, domain 1"/>
    <property type="match status" value="1"/>
</dbReference>
<reference evidence="5 7" key="3">
    <citation type="journal article" date="2024" name="Syst. Appl. Microbiol.">
        <title>Helicobacter cappadocius sp. nov., from lizards: The first psychrotrophic Helicobacter species.</title>
        <authorList>
            <person name="Aydin F."/>
            <person name="Tarhane S."/>
            <person name="Karakaya E."/>
            <person name="Abay S."/>
            <person name="Kayman T."/>
            <person name="Guran O."/>
            <person name="Bozkurt E."/>
            <person name="Uzum N."/>
            <person name="Avci A."/>
            <person name="Olgun K."/>
            <person name="Jablonski D."/>
            <person name="Guran C."/>
            <person name="Burcin Saticioglu I."/>
        </authorList>
    </citation>
    <scope>NUCLEOTIDE SEQUENCE [LARGE SCALE GENOMIC DNA]</scope>
    <source>
        <strain evidence="5">Faydin-H75</strain>
        <strain evidence="7">faydin-H76</strain>
    </source>
</reference>
<dbReference type="InterPro" id="IPR015421">
    <property type="entry name" value="PyrdxlP-dep_Trfase_major"/>
</dbReference>
<gene>
    <name evidence="5" type="ORF">Q5I04_02540</name>
    <name evidence="6" type="ORF">Q5I06_03470</name>
</gene>
<evidence type="ECO:0000313" key="7">
    <source>
        <dbReference type="Proteomes" id="UP001177258"/>
    </source>
</evidence>
<evidence type="ECO:0000313" key="8">
    <source>
        <dbReference type="Proteomes" id="UP001240777"/>
    </source>
</evidence>
<dbReference type="EMBL" id="JAUPEV010000003">
    <property type="protein sequence ID" value="MDO7252799.1"/>
    <property type="molecule type" value="Genomic_DNA"/>
</dbReference>
<dbReference type="InterPro" id="IPR050881">
    <property type="entry name" value="LL-DAP_aminotransferase"/>
</dbReference>
<dbReference type="InterPro" id="IPR004839">
    <property type="entry name" value="Aminotransferase_I/II_large"/>
</dbReference>
<evidence type="ECO:0000256" key="3">
    <source>
        <dbReference type="ARBA" id="ARBA00022679"/>
    </source>
</evidence>
<evidence type="ECO:0000256" key="1">
    <source>
        <dbReference type="ARBA" id="ARBA00001933"/>
    </source>
</evidence>
<dbReference type="GO" id="GO:0030170">
    <property type="term" value="F:pyridoxal phosphate binding"/>
    <property type="evidence" value="ECO:0007669"/>
    <property type="project" value="InterPro"/>
</dbReference>
<proteinExistence type="predicted"/>
<dbReference type="InterPro" id="IPR015422">
    <property type="entry name" value="PyrdxlP-dep_Trfase_small"/>
</dbReference>
<reference evidence="6 8" key="1">
    <citation type="submission" date="2023-07" db="EMBL/GenBank/DDBJ databases">
        <title>Unpublished Manusciprt.</title>
        <authorList>
            <person name="Aydin F."/>
            <person name="Tarhane S."/>
            <person name="Saticioglu I.B."/>
            <person name="Karakaya E."/>
            <person name="Abay S."/>
            <person name="Guran O."/>
            <person name="Bozkurt E."/>
            <person name="Uzum N."/>
            <person name="Olgun K."/>
            <person name="Jablonski D."/>
        </authorList>
    </citation>
    <scope>NUCLEOTIDE SEQUENCE</scope>
    <source>
        <strain evidence="8">faydin-H75</strain>
        <strain evidence="6">Faydin-H76</strain>
    </source>
</reference>
<dbReference type="CDD" id="cd00609">
    <property type="entry name" value="AAT_like"/>
    <property type="match status" value="1"/>
</dbReference>
<reference evidence="5" key="2">
    <citation type="submission" date="2023-07" db="EMBL/GenBank/DDBJ databases">
        <authorList>
            <person name="Aydin F."/>
            <person name="Tarhane S."/>
            <person name="Saticioglu I.B."/>
            <person name="Karakaya E."/>
            <person name="Abay S."/>
            <person name="Guran O."/>
            <person name="Bozkurt E."/>
            <person name="Uzum N."/>
            <person name="Olgun K."/>
            <person name="Jablonski D."/>
        </authorList>
    </citation>
    <scope>NUCLEOTIDE SEQUENCE</scope>
    <source>
        <strain evidence="5">Faydin-H75</strain>
    </source>
</reference>
<dbReference type="InterPro" id="IPR015424">
    <property type="entry name" value="PyrdxlP-dep_Trfase"/>
</dbReference>
<evidence type="ECO:0000313" key="5">
    <source>
        <dbReference type="EMBL" id="MDO7252799.1"/>
    </source>
</evidence>
<keyword evidence="2 6" id="KW-0032">Aminotransferase</keyword>
<feature type="domain" description="Aminotransferase class I/classII large" evidence="4">
    <location>
        <begin position="22"/>
        <end position="361"/>
    </location>
</feature>
<dbReference type="RefSeq" id="WP_305516645.1">
    <property type="nucleotide sequence ID" value="NZ_JAUPEV010000003.1"/>
</dbReference>
<protein>
    <submittedName>
        <fullName evidence="6">Succinyldiaminopimelate transaminase</fullName>
        <ecNumber evidence="6">2.6.1.17</ecNumber>
    </submittedName>
</protein>
<evidence type="ECO:0000256" key="2">
    <source>
        <dbReference type="ARBA" id="ARBA00022576"/>
    </source>
</evidence>
<sequence length="381" mass="43950">MNFQPYPFERLRDLIAPIVPKKKQMLLTIGEPQFQTPSFIQEELKNYTSELRFYPKSAGEDYLKKAQMDFVKNRFKVSLESSEIIPTFGTREVLFNLPQFLLFDKLNPVIAHPNPFYQIYEGAGIAARAKIIYMDLCKSNHFKPFLSDEDKKEVDLVILNSPNNPTGATLSLDELKNWVQWALEYDFVLLNDECYSDIYKSSPPAGILEASYMLGNKDFKNVLSLNSISKRSSAPGLRSGFIAGDKNILREYQKYRTYIGCAIPNPIQRASAVAWEDIQVSEKIRQKYAKNFQIAQEIFPNVPIEPYTFYMWLEVRDDVDFTKKLYEKEGLLVLPGSFLGRKGVGKEYVRIALVYEEEITRDCLKILKGFLCDYLKKGFDA</sequence>
<dbReference type="GO" id="GO:0009016">
    <property type="term" value="F:succinyldiaminopimelate transaminase activity"/>
    <property type="evidence" value="ECO:0007669"/>
    <property type="project" value="UniProtKB-EC"/>
</dbReference>
<dbReference type="AlphaFoldDB" id="A0AA90PRP8"/>
<dbReference type="Gene3D" id="3.40.640.10">
    <property type="entry name" value="Type I PLP-dependent aspartate aminotransferase-like (Major domain)"/>
    <property type="match status" value="1"/>
</dbReference>
<dbReference type="PANTHER" id="PTHR42832">
    <property type="entry name" value="AMINO ACID AMINOTRANSFERASE"/>
    <property type="match status" value="1"/>
</dbReference>
<evidence type="ECO:0000313" key="6">
    <source>
        <dbReference type="EMBL" id="MDP2538842.1"/>
    </source>
</evidence>
<evidence type="ECO:0000259" key="4">
    <source>
        <dbReference type="Pfam" id="PF00155"/>
    </source>
</evidence>